<dbReference type="Gene3D" id="2.60.120.260">
    <property type="entry name" value="Galactose-binding domain-like"/>
    <property type="match status" value="1"/>
</dbReference>
<dbReference type="Proteomes" id="UP001652445">
    <property type="component" value="Unassembled WGS sequence"/>
</dbReference>
<keyword evidence="1" id="KW-0175">Coiled coil</keyword>
<feature type="domain" description="CBM6" evidence="2">
    <location>
        <begin position="3"/>
        <end position="131"/>
    </location>
</feature>
<dbReference type="EMBL" id="JAOQIO010000015">
    <property type="protein sequence ID" value="MCU6791824.1"/>
    <property type="molecule type" value="Genomic_DNA"/>
</dbReference>
<evidence type="ECO:0000313" key="4">
    <source>
        <dbReference type="Proteomes" id="UP001652445"/>
    </source>
</evidence>
<feature type="coiled-coil region" evidence="1">
    <location>
        <begin position="428"/>
        <end position="455"/>
    </location>
</feature>
<reference evidence="3 4" key="1">
    <citation type="submission" date="2022-09" db="EMBL/GenBank/DDBJ databases">
        <authorList>
            <person name="Han X.L."/>
            <person name="Wang Q."/>
            <person name="Lu T."/>
        </authorList>
    </citation>
    <scope>NUCLEOTIDE SEQUENCE [LARGE SCALE GENOMIC DNA]</scope>
    <source>
        <strain evidence="3 4">WQ 127069</strain>
    </source>
</reference>
<proteinExistence type="predicted"/>
<dbReference type="SUPFAM" id="SSF49373">
    <property type="entry name" value="Invasin/intimin cell-adhesion fragments"/>
    <property type="match status" value="2"/>
</dbReference>
<dbReference type="InterPro" id="IPR005084">
    <property type="entry name" value="CBM6"/>
</dbReference>
<evidence type="ECO:0000256" key="1">
    <source>
        <dbReference type="SAM" id="Coils"/>
    </source>
</evidence>
<comment type="caution">
    <text evidence="3">The sequence shown here is derived from an EMBL/GenBank/DDBJ whole genome shotgun (WGS) entry which is preliminary data.</text>
</comment>
<organism evidence="3 4">
    <name type="scientific">Paenibacillus baimaensis</name>
    <dbReference type="NCBI Taxonomy" id="2982185"/>
    <lineage>
        <taxon>Bacteria</taxon>
        <taxon>Bacillati</taxon>
        <taxon>Bacillota</taxon>
        <taxon>Bacilli</taxon>
        <taxon>Bacillales</taxon>
        <taxon>Paenibacillaceae</taxon>
        <taxon>Paenibacillus</taxon>
    </lineage>
</organism>
<protein>
    <recommendedName>
        <fullName evidence="2">CBM6 domain-containing protein</fullName>
    </recommendedName>
</protein>
<dbReference type="PROSITE" id="PS51175">
    <property type="entry name" value="CBM6"/>
    <property type="match status" value="1"/>
</dbReference>
<sequence length="743" mass="79031">MRKRYEAEAALLVKDPSGRSGPAVRPEITASGGMKIVNISNTNDYAQFTVNVPGTGFYMLSVRNANGSLSGTAATQILSVNGSSIIKLNIIHSGWNRWGISTAKVLLKQGDNTVRFSADTNLAEIDSMDVFELDTAPTILFESPGYTLGLDESRSLPVYTVTGATYSPVESGVSFSSSNTAVVAIDGDMVKGVGAGSATITATYDGKTATTAVTVATEPRSMQSIAISGLNNVLTSGQTGQLRVAASYNTYEARDVTAGVGTTYSSSNPDVAKVSVTGHVYDTEPGDTVIKATYGGKEARFNLIITPDPSLLPQILTPIKTPSGVTPRLPAAVEVIYKGVKGTATVNWKLDGMNFSSLGTVLVPAILTLNGEKIPTAVSVEVVLGSGLDEIVNQVKSRIDNSSYPLDKGLGSYSQAAYNALLAQLNHAEELSADANLTEEQLNQAQSALAQAEADLLGSFNGTQNGVFYNAYRDFSDDETGKYPFGITIEALTKGSTATVQEENGNKFLRLVTPTTTEPKANLFLPFAGEAKAEADQRIVIEYRARLNAGTGYFNGAMVRNDSGASNYSVVTAFDKGTILVQKGPTNKVRVQPASLHTWYKIKMVVNWGAKTYTVYIDDVEVATDYNFRHTGGTKLIGQVLGIDKFANASIDFDDFKVMVAGGAKVAPEKLGHINETAVNANDGRITGVNASMEWSADNGSAWSSVTGDTIPNLSPGTYWIRYRETDTHKASPHVELTIVAYK</sequence>
<name>A0ABT2UB05_9BACL</name>
<dbReference type="SUPFAM" id="SSF49785">
    <property type="entry name" value="Galactose-binding domain-like"/>
    <property type="match status" value="1"/>
</dbReference>
<keyword evidence="4" id="KW-1185">Reference proteome</keyword>
<dbReference type="SMART" id="SM00635">
    <property type="entry name" value="BID_2"/>
    <property type="match status" value="2"/>
</dbReference>
<dbReference type="InterPro" id="IPR003343">
    <property type="entry name" value="Big_2"/>
</dbReference>
<evidence type="ECO:0000259" key="2">
    <source>
        <dbReference type="PROSITE" id="PS51175"/>
    </source>
</evidence>
<evidence type="ECO:0000313" key="3">
    <source>
        <dbReference type="EMBL" id="MCU6791824.1"/>
    </source>
</evidence>
<dbReference type="InterPro" id="IPR008979">
    <property type="entry name" value="Galactose-bd-like_sf"/>
</dbReference>
<accession>A0ABT2UB05</accession>
<dbReference type="Pfam" id="PF03422">
    <property type="entry name" value="CBM_6"/>
    <property type="match status" value="1"/>
</dbReference>
<gene>
    <name evidence="3" type="ORF">OB236_06740</name>
</gene>
<dbReference type="InterPro" id="IPR008964">
    <property type="entry name" value="Invasin/intimin_cell_adhesion"/>
</dbReference>
<dbReference type="Gene3D" id="2.60.40.1080">
    <property type="match status" value="2"/>
</dbReference>
<dbReference type="RefSeq" id="WP_262683317.1">
    <property type="nucleotide sequence ID" value="NZ_JAOQIO010000015.1"/>
</dbReference>
<dbReference type="Gene3D" id="1.20.1270.90">
    <property type="entry name" value="AF1782-like"/>
    <property type="match status" value="1"/>
</dbReference>